<dbReference type="EMBL" id="JAUHJQ010000001">
    <property type="protein sequence ID" value="MDN4171930.1"/>
    <property type="molecule type" value="Genomic_DNA"/>
</dbReference>
<name>A0ABT8FBW8_9ACTN</name>
<evidence type="ECO:0008006" key="4">
    <source>
        <dbReference type="Google" id="ProtNLM"/>
    </source>
</evidence>
<feature type="transmembrane region" description="Helical" evidence="1">
    <location>
        <begin position="92"/>
        <end position="114"/>
    </location>
</feature>
<accession>A0ABT8FBW8</accession>
<evidence type="ECO:0000313" key="2">
    <source>
        <dbReference type="EMBL" id="MDN4171930.1"/>
    </source>
</evidence>
<comment type="caution">
    <text evidence="2">The sequence shown here is derived from an EMBL/GenBank/DDBJ whole genome shotgun (WGS) entry which is preliminary data.</text>
</comment>
<keyword evidence="1" id="KW-0812">Transmembrane</keyword>
<reference evidence="2" key="1">
    <citation type="submission" date="2023-06" db="EMBL/GenBank/DDBJ databases">
        <title>Draft genome sequence of Nocardioides sp. SOB77.</title>
        <authorList>
            <person name="Zhang G."/>
        </authorList>
    </citation>
    <scope>NUCLEOTIDE SEQUENCE</scope>
    <source>
        <strain evidence="2">SOB77</strain>
    </source>
</reference>
<keyword evidence="3" id="KW-1185">Reference proteome</keyword>
<evidence type="ECO:0000313" key="3">
    <source>
        <dbReference type="Proteomes" id="UP001168620"/>
    </source>
</evidence>
<dbReference type="Proteomes" id="UP001168620">
    <property type="component" value="Unassembled WGS sequence"/>
</dbReference>
<feature type="transmembrane region" description="Helical" evidence="1">
    <location>
        <begin position="58"/>
        <end position="80"/>
    </location>
</feature>
<keyword evidence="1" id="KW-0472">Membrane</keyword>
<gene>
    <name evidence="2" type="ORF">QWY28_03135</name>
</gene>
<sequence>MSGQPPERARVERVRVERVRVTGPARRRTPGARTRDIEAETRLGEVYMGSLLREQLWLAVRVLVVLAVVVGSLPLAFHVWPGLTGVRLLGAPLPWVLLGVAVYPFLVLLGWHYVRRAERNEADFLELMSEVRE</sequence>
<organism evidence="2 3">
    <name type="scientific">Nocardioides oceani</name>
    <dbReference type="NCBI Taxonomy" id="3058369"/>
    <lineage>
        <taxon>Bacteria</taxon>
        <taxon>Bacillati</taxon>
        <taxon>Actinomycetota</taxon>
        <taxon>Actinomycetes</taxon>
        <taxon>Propionibacteriales</taxon>
        <taxon>Nocardioidaceae</taxon>
        <taxon>Nocardioides</taxon>
    </lineage>
</organism>
<dbReference type="RefSeq" id="WP_300950841.1">
    <property type="nucleotide sequence ID" value="NZ_JAUHJQ010000001.1"/>
</dbReference>
<proteinExistence type="predicted"/>
<evidence type="ECO:0000256" key="1">
    <source>
        <dbReference type="SAM" id="Phobius"/>
    </source>
</evidence>
<keyword evidence="1" id="KW-1133">Transmembrane helix</keyword>
<protein>
    <recommendedName>
        <fullName evidence="4">DUF485 domain-containing protein</fullName>
    </recommendedName>
</protein>